<comment type="caution">
    <text evidence="1">The sequence shown here is derived from an EMBL/GenBank/DDBJ whole genome shotgun (WGS) entry which is preliminary data.</text>
</comment>
<sequence>MSAKKGWKSFNFDCVNGTSKNIKKDNFPKQIFKAQATSFNFEEKIIPQSVDDLAVHTRKISDVEFWLNNNVITKSRNHKPSILLITGPTGCGKTATVKVLCKKLDIEVSEWINPIDRDKDYAIGQTSRMLEFLSLSKYPSLLCMNKPKVILIEDFPNSVIHNPNEMVAILEKCSTCEKSVIFICTDLSNLNMNLPQTLFPDELRQKFSIYNISFNATSTTLMTKAVKRAKTIIEMHTDINNITDVTVDDIVSSSMGDIRCAVNQVYFTCSKVCNDLLPSTPPPKYSNKRKRKSKNETKNQVLLKNERLSFFHGIGRVLNPKRVEKNGSWRLKCDIQALVDEIGIQPTTFNSFIHNNYIKYFGDIHDISNAAEILSFSQIFLNKWENRENFLNYSLWIPIMGLMVYNEHKVLKWNQITAPRKHKKEINNDLETKSLNVVDRCYYNIINKLDLKNQLKPC</sequence>
<keyword evidence="2" id="KW-1185">Reference proteome</keyword>
<proteinExistence type="predicted"/>
<organism evidence="1 2">
    <name type="scientific">Holotrichia oblita</name>
    <name type="common">Chafer beetle</name>
    <dbReference type="NCBI Taxonomy" id="644536"/>
    <lineage>
        <taxon>Eukaryota</taxon>
        <taxon>Metazoa</taxon>
        <taxon>Ecdysozoa</taxon>
        <taxon>Arthropoda</taxon>
        <taxon>Hexapoda</taxon>
        <taxon>Insecta</taxon>
        <taxon>Pterygota</taxon>
        <taxon>Neoptera</taxon>
        <taxon>Endopterygota</taxon>
        <taxon>Coleoptera</taxon>
        <taxon>Polyphaga</taxon>
        <taxon>Scarabaeiformia</taxon>
        <taxon>Scarabaeidae</taxon>
        <taxon>Melolonthinae</taxon>
        <taxon>Holotrichia</taxon>
    </lineage>
</organism>
<gene>
    <name evidence="1" type="ORF">MML48_8g00016271</name>
</gene>
<dbReference type="EMBL" id="CM043022">
    <property type="protein sequence ID" value="KAI4456111.1"/>
    <property type="molecule type" value="Genomic_DNA"/>
</dbReference>
<accession>A0ACB9SND2</accession>
<evidence type="ECO:0000313" key="1">
    <source>
        <dbReference type="EMBL" id="KAI4456111.1"/>
    </source>
</evidence>
<evidence type="ECO:0000313" key="2">
    <source>
        <dbReference type="Proteomes" id="UP001056778"/>
    </source>
</evidence>
<name>A0ACB9SND2_HOLOL</name>
<dbReference type="Proteomes" id="UP001056778">
    <property type="component" value="Chromosome 8"/>
</dbReference>
<protein>
    <submittedName>
        <fullName evidence="1">Cell cycle checkpoint protein rad17</fullName>
    </submittedName>
</protein>
<reference evidence="1" key="1">
    <citation type="submission" date="2022-04" db="EMBL/GenBank/DDBJ databases">
        <title>Chromosome-scale genome assembly of Holotrichia oblita Faldermann.</title>
        <authorList>
            <person name="Rongchong L."/>
        </authorList>
    </citation>
    <scope>NUCLEOTIDE SEQUENCE</scope>
    <source>
        <strain evidence="1">81SQS9</strain>
    </source>
</reference>